<dbReference type="STRING" id="583356.Igag_0672"/>
<dbReference type="BioCyc" id="IAGG583356:GHAH-669-MONOMER"/>
<dbReference type="EMBL" id="CP002098">
    <property type="protein sequence ID" value="ADM27503.1"/>
    <property type="molecule type" value="Genomic_DNA"/>
</dbReference>
<accession>E0SSV3</accession>
<dbReference type="Proteomes" id="UP000001304">
    <property type="component" value="Chromosome"/>
</dbReference>
<organism evidence="1 2">
    <name type="scientific">Ignisphaera aggregans (strain DSM 17230 / JCM 13409 / AQ1.S1)</name>
    <dbReference type="NCBI Taxonomy" id="583356"/>
    <lineage>
        <taxon>Archaea</taxon>
        <taxon>Thermoproteota</taxon>
        <taxon>Thermoprotei</taxon>
        <taxon>Desulfurococcales</taxon>
        <taxon>Desulfurococcaceae</taxon>
        <taxon>Ignisphaera</taxon>
    </lineage>
</organism>
<evidence type="ECO:0000313" key="1">
    <source>
        <dbReference type="EMBL" id="ADM27503.1"/>
    </source>
</evidence>
<gene>
    <name evidence="1" type="ordered locus">Igag_0672</name>
</gene>
<evidence type="ECO:0000313" key="2">
    <source>
        <dbReference type="Proteomes" id="UP000001304"/>
    </source>
</evidence>
<dbReference type="AlphaFoldDB" id="E0SSV3"/>
<protein>
    <submittedName>
        <fullName evidence="1">Uncharacterized protein</fullName>
    </submittedName>
</protein>
<name>E0SSV3_IGNAA</name>
<dbReference type="HOGENOM" id="CLU_461281_0_0_2"/>
<proteinExistence type="predicted"/>
<dbReference type="KEGG" id="iag:Igag_0672"/>
<sequence length="591" mass="66685">MKIGESYARMILAIGAYEDIGIEPTYKDIARATNRSLSRVRTAANKIMKEGLAIKVSENPVKLKLTEKGREIYKQIRSEIVGQIGNAKVYPSQLIKKFDEKLYEDYRRIRFFGDVAVSADVVVSKLKLPEVVKALGERFGPALLFGYVAELATAVQIASASAIGSIPFNSLSKQIINAPIRVARVTDVALPPHMEGTVIPLERAVRSLSFVSLWPNRTSYRDVKSYAEEADALGLIRMVKGLQDDEVFLEPRLKTGIDVVEKISTIGFDTLTAVPSRAWIPMLTIYGDITTRFPTLQELQSAETPMLSVIRDIVGLDRIEKWVNHVLGIKKSMKVPALTMEAPYDTFGVVKLIKISDEQRLLTLTVARRIVGEALQEDSFNLNSVYSRAEERIRRVLVDSGIYGEILKEFIREGFIGSEEAERIIKKYVDENPIVILKDFESLGFIQPVGFGYYSAWTITPLHHNQNETIRTLLAWLAKELRSLGRDEEFNQILYENVLRNLIERGEVNISTIQPYKALVRVARSLTTLEKMGIVKFEGDEVVKVTDNNARRLLMQAYIEHRLGLGLALEPYEKQKKPKLDEIVAEIVVEK</sequence>
<keyword evidence="2" id="KW-1185">Reference proteome</keyword>
<reference evidence="1 2" key="1">
    <citation type="journal article" date="2010" name="Stand. Genomic Sci.">
        <title>Complete genome sequence of Ignisphaera aggregans type strain (AQ1.S1).</title>
        <authorList>
            <person name="Goker M."/>
            <person name="Held B."/>
            <person name="Lapidus A."/>
            <person name="Nolan M."/>
            <person name="Spring S."/>
            <person name="Yasawong M."/>
            <person name="Lucas S."/>
            <person name="Glavina Del Rio T."/>
            <person name="Tice H."/>
            <person name="Cheng J.F."/>
            <person name="Goodwin L."/>
            <person name="Tapia R."/>
            <person name="Pitluck S."/>
            <person name="Liolios K."/>
            <person name="Ivanova N."/>
            <person name="Mavromatis K."/>
            <person name="Mikhailova N."/>
            <person name="Pati A."/>
            <person name="Chen A."/>
            <person name="Palaniappan K."/>
            <person name="Brambilla E."/>
            <person name="Land M."/>
            <person name="Hauser L."/>
            <person name="Chang Y.J."/>
            <person name="Jeffries C.D."/>
            <person name="Brettin T."/>
            <person name="Detter J.C."/>
            <person name="Han C."/>
            <person name="Rohde M."/>
            <person name="Sikorski J."/>
            <person name="Woyke T."/>
            <person name="Bristow J."/>
            <person name="Eisen J.A."/>
            <person name="Markowitz V."/>
            <person name="Hugenholtz P."/>
            <person name="Kyrpides N.C."/>
            <person name="Klenk H.P."/>
        </authorList>
    </citation>
    <scope>NUCLEOTIDE SEQUENCE [LARGE SCALE GENOMIC DNA]</scope>
    <source>
        <strain evidence="2">DSM 17230 / JCM 13409 / AQ1.S1</strain>
    </source>
</reference>